<organism evidence="1 2">
    <name type="scientific">Acipenser oxyrinchus oxyrinchus</name>
    <dbReference type="NCBI Taxonomy" id="40147"/>
    <lineage>
        <taxon>Eukaryota</taxon>
        <taxon>Metazoa</taxon>
        <taxon>Chordata</taxon>
        <taxon>Craniata</taxon>
        <taxon>Vertebrata</taxon>
        <taxon>Euteleostomi</taxon>
        <taxon>Actinopterygii</taxon>
        <taxon>Chondrostei</taxon>
        <taxon>Acipenseriformes</taxon>
        <taxon>Acipenseridae</taxon>
        <taxon>Acipenser</taxon>
    </lineage>
</organism>
<protein>
    <submittedName>
        <fullName evidence="1">C-Jun-amino-terminal kinase-interacting protein 4-like isoform X1</fullName>
    </submittedName>
</protein>
<keyword evidence="1" id="KW-0808">Transferase</keyword>
<evidence type="ECO:0000313" key="2">
    <source>
        <dbReference type="Proteomes" id="UP001230051"/>
    </source>
</evidence>
<dbReference type="GO" id="GO:0016301">
    <property type="term" value="F:kinase activity"/>
    <property type="evidence" value="ECO:0007669"/>
    <property type="project" value="UniProtKB-KW"/>
</dbReference>
<dbReference type="InterPro" id="IPR039911">
    <property type="entry name" value="JIP3/JIP4"/>
</dbReference>
<accession>A0AAD8CFG2</accession>
<dbReference type="GO" id="GO:0016192">
    <property type="term" value="P:vesicle-mediated transport"/>
    <property type="evidence" value="ECO:0007669"/>
    <property type="project" value="TreeGrafter"/>
</dbReference>
<dbReference type="GO" id="GO:0019894">
    <property type="term" value="F:kinesin binding"/>
    <property type="evidence" value="ECO:0007669"/>
    <property type="project" value="TreeGrafter"/>
</dbReference>
<dbReference type="EMBL" id="JAGXEW010000064">
    <property type="protein sequence ID" value="KAK1150374.1"/>
    <property type="molecule type" value="Genomic_DNA"/>
</dbReference>
<reference evidence="1" key="1">
    <citation type="submission" date="2022-02" db="EMBL/GenBank/DDBJ databases">
        <title>Atlantic sturgeon de novo genome assembly.</title>
        <authorList>
            <person name="Stock M."/>
            <person name="Klopp C."/>
            <person name="Guiguen Y."/>
            <person name="Cabau C."/>
            <person name="Parinello H."/>
            <person name="Santidrian Yebra-Pimentel E."/>
            <person name="Kuhl H."/>
            <person name="Dirks R.P."/>
            <person name="Guessner J."/>
            <person name="Wuertz S."/>
            <person name="Du K."/>
            <person name="Schartl M."/>
        </authorList>
    </citation>
    <scope>NUCLEOTIDE SEQUENCE</scope>
    <source>
        <strain evidence="1">STURGEONOMICS-FGT-2020</strain>
        <tissue evidence="1">Whole blood</tissue>
    </source>
</reference>
<sequence length="137" mass="14515">MCEHAGKQQVHGWSLPPTTDTQVAVLMQSVPALVQLRILDQRDPSSKLCCAVAVTPDNSGAKTSSVWLFSGTPSCSDVTVLDPSRSNHVLDQFSLPGGARVLCAATIPPAGKTTPTNMHCNTQQPTCTVIHSNQHAL</sequence>
<evidence type="ECO:0000313" key="1">
    <source>
        <dbReference type="EMBL" id="KAK1150374.1"/>
    </source>
</evidence>
<dbReference type="Proteomes" id="UP001230051">
    <property type="component" value="Unassembled WGS sequence"/>
</dbReference>
<dbReference type="PANTHER" id="PTHR13886">
    <property type="entry name" value="JNK/SAPK-ASSOCIATED PROTEIN"/>
    <property type="match status" value="1"/>
</dbReference>
<dbReference type="GO" id="GO:0005078">
    <property type="term" value="F:MAP-kinase scaffold activity"/>
    <property type="evidence" value="ECO:0007669"/>
    <property type="project" value="InterPro"/>
</dbReference>
<keyword evidence="2" id="KW-1185">Reference proteome</keyword>
<proteinExistence type="predicted"/>
<dbReference type="GO" id="GO:0008432">
    <property type="term" value="F:JUN kinase binding"/>
    <property type="evidence" value="ECO:0007669"/>
    <property type="project" value="TreeGrafter"/>
</dbReference>
<dbReference type="PANTHER" id="PTHR13886:SF7">
    <property type="entry name" value="C-JUN-AMINO-TERMINAL KINASE-INTERACTING PROTEIN 4-LIKE ISOFORM X1"/>
    <property type="match status" value="1"/>
</dbReference>
<keyword evidence="1" id="KW-0418">Kinase</keyword>
<dbReference type="GO" id="GO:0030159">
    <property type="term" value="F:signaling receptor complex adaptor activity"/>
    <property type="evidence" value="ECO:0007669"/>
    <property type="project" value="TreeGrafter"/>
</dbReference>
<dbReference type="AlphaFoldDB" id="A0AAD8CFG2"/>
<name>A0AAD8CFG2_ACIOX</name>
<dbReference type="GO" id="GO:0005737">
    <property type="term" value="C:cytoplasm"/>
    <property type="evidence" value="ECO:0007669"/>
    <property type="project" value="TreeGrafter"/>
</dbReference>
<comment type="caution">
    <text evidence="1">The sequence shown here is derived from an EMBL/GenBank/DDBJ whole genome shotgun (WGS) entry which is preliminary data.</text>
</comment>
<gene>
    <name evidence="1" type="ORF">AOXY_G34336</name>
</gene>